<organism evidence="14 15">
    <name type="scientific">Candidatus Auribacter fodinae</name>
    <dbReference type="NCBI Taxonomy" id="2093366"/>
    <lineage>
        <taxon>Bacteria</taxon>
        <taxon>Pseudomonadati</taxon>
        <taxon>Candidatus Auribacterota</taxon>
        <taxon>Candidatus Auribacteria</taxon>
        <taxon>Candidatus Auribacterales</taxon>
        <taxon>Candidatus Auribacteraceae</taxon>
        <taxon>Candidatus Auribacter</taxon>
    </lineage>
</organism>
<evidence type="ECO:0000313" key="14">
    <source>
        <dbReference type="EMBL" id="RJP56368.1"/>
    </source>
</evidence>
<dbReference type="InterPro" id="IPR003594">
    <property type="entry name" value="HATPase_dom"/>
</dbReference>
<dbReference type="Pfam" id="PF00512">
    <property type="entry name" value="HisKA"/>
    <property type="match status" value="1"/>
</dbReference>
<keyword evidence="8" id="KW-0418">Kinase</keyword>
<evidence type="ECO:0000313" key="15">
    <source>
        <dbReference type="Proteomes" id="UP000266426"/>
    </source>
</evidence>
<dbReference type="InterPro" id="IPR029016">
    <property type="entry name" value="GAF-like_dom_sf"/>
</dbReference>
<dbReference type="PRINTS" id="PR00344">
    <property type="entry name" value="BCTRLSENSOR"/>
</dbReference>
<dbReference type="InterPro" id="IPR005467">
    <property type="entry name" value="His_kinase_dom"/>
</dbReference>
<dbReference type="PROSITE" id="PS50109">
    <property type="entry name" value="HIS_KIN"/>
    <property type="match status" value="1"/>
</dbReference>
<evidence type="ECO:0000256" key="9">
    <source>
        <dbReference type="ARBA" id="ARBA00022840"/>
    </source>
</evidence>
<sequence length="470" mass="52395">MKCIDSMTVKRNQDINLSHIDDPRIQQYIHAAQRMLQEDFSEPVPVDKNDQIGLLGKSLSALGSKLHKQISMLREIVRVTKRINEGMTIDEVLNHVYDNFRKYIPFDRIGFSLITLDAAVQARWARSDGVDVKLGVGYELPLHKTSLQKVMDSGKPRIINNLKEYHAHSPQSESTKLILSEGIQSSLTCPLIASKPLGFIFFSSKEKCTYENVHVDIFLQLAGELSMILEKAFLYEQLIALNQLKDKFIGYAAHDLRNPLMIIKGFISLIQSTPADKATYSERDVYSRIDRQCDRMIDLINDLLDISAIESGELHLDKESASIQDVIEEVVDTNNLIAQAKQIIIRTNINGALKPVWADQKRIVQVLENLISNAIKFSQAGSVITVSACVLESHVAVSVADQGQGISDGEIHNLFQPFMLTSTKPTGEEHSTGLGLAIVKKIVNLHGGQITVKSKVGEGSTFTFTLPLYK</sequence>
<dbReference type="Pfam" id="PF13185">
    <property type="entry name" value="GAF_2"/>
    <property type="match status" value="1"/>
</dbReference>
<comment type="caution">
    <text evidence="14">The sequence shown here is derived from an EMBL/GenBank/DDBJ whole genome shotgun (WGS) entry which is preliminary data.</text>
</comment>
<keyword evidence="6" id="KW-0808">Transferase</keyword>
<keyword evidence="9" id="KW-0067">ATP-binding</keyword>
<dbReference type="InterPro" id="IPR004358">
    <property type="entry name" value="Sig_transdc_His_kin-like_C"/>
</dbReference>
<dbReference type="EC" id="2.7.13.3" evidence="3"/>
<dbReference type="SUPFAM" id="SSF55874">
    <property type="entry name" value="ATPase domain of HSP90 chaperone/DNA topoisomerase II/histidine kinase"/>
    <property type="match status" value="1"/>
</dbReference>
<dbReference type="PANTHER" id="PTHR43711:SF1">
    <property type="entry name" value="HISTIDINE KINASE 1"/>
    <property type="match status" value="1"/>
</dbReference>
<dbReference type="GO" id="GO:0005524">
    <property type="term" value="F:ATP binding"/>
    <property type="evidence" value="ECO:0007669"/>
    <property type="project" value="UniProtKB-KW"/>
</dbReference>
<comment type="catalytic activity">
    <reaction evidence="1">
        <text>ATP + protein L-histidine = ADP + protein N-phospho-L-histidine.</text>
        <dbReference type="EC" id="2.7.13.3"/>
    </reaction>
</comment>
<dbReference type="Proteomes" id="UP000266426">
    <property type="component" value="Unassembled WGS sequence"/>
</dbReference>
<dbReference type="Pfam" id="PF02518">
    <property type="entry name" value="HATPase_c"/>
    <property type="match status" value="1"/>
</dbReference>
<dbReference type="GO" id="GO:0005886">
    <property type="term" value="C:plasma membrane"/>
    <property type="evidence" value="ECO:0007669"/>
    <property type="project" value="UniProtKB-SubCell"/>
</dbReference>
<evidence type="ECO:0000256" key="3">
    <source>
        <dbReference type="ARBA" id="ARBA00012438"/>
    </source>
</evidence>
<dbReference type="PROSITE" id="PS50885">
    <property type="entry name" value="HAMP"/>
    <property type="match status" value="1"/>
</dbReference>
<dbReference type="InterPro" id="IPR003660">
    <property type="entry name" value="HAMP_dom"/>
</dbReference>
<evidence type="ECO:0000256" key="1">
    <source>
        <dbReference type="ARBA" id="ARBA00000085"/>
    </source>
</evidence>
<evidence type="ECO:0000259" key="13">
    <source>
        <dbReference type="PROSITE" id="PS50885"/>
    </source>
</evidence>
<keyword evidence="5" id="KW-0597">Phosphoprotein</keyword>
<dbReference type="Gene3D" id="3.30.565.10">
    <property type="entry name" value="Histidine kinase-like ATPase, C-terminal domain"/>
    <property type="match status" value="1"/>
</dbReference>
<protein>
    <recommendedName>
        <fullName evidence="3">histidine kinase</fullName>
        <ecNumber evidence="3">2.7.13.3</ecNumber>
    </recommendedName>
</protein>
<dbReference type="SUPFAM" id="SSF55781">
    <property type="entry name" value="GAF domain-like"/>
    <property type="match status" value="1"/>
</dbReference>
<dbReference type="AlphaFoldDB" id="A0A3A4R241"/>
<keyword evidence="10" id="KW-0902">Two-component regulatory system</keyword>
<dbReference type="InterPro" id="IPR003018">
    <property type="entry name" value="GAF"/>
</dbReference>
<proteinExistence type="predicted"/>
<dbReference type="GO" id="GO:0000155">
    <property type="term" value="F:phosphorelay sensor kinase activity"/>
    <property type="evidence" value="ECO:0007669"/>
    <property type="project" value="InterPro"/>
</dbReference>
<evidence type="ECO:0000256" key="6">
    <source>
        <dbReference type="ARBA" id="ARBA00022679"/>
    </source>
</evidence>
<dbReference type="SUPFAM" id="SSF47384">
    <property type="entry name" value="Homodimeric domain of signal transducing histidine kinase"/>
    <property type="match status" value="1"/>
</dbReference>
<dbReference type="SMART" id="SM00388">
    <property type="entry name" value="HisKA"/>
    <property type="match status" value="1"/>
</dbReference>
<reference evidence="14 15" key="1">
    <citation type="journal article" date="2017" name="ISME J.">
        <title>Energy and carbon metabolisms in a deep terrestrial subsurface fluid microbial community.</title>
        <authorList>
            <person name="Momper L."/>
            <person name="Jungbluth S.P."/>
            <person name="Lee M.D."/>
            <person name="Amend J.P."/>
        </authorList>
    </citation>
    <scope>NUCLEOTIDE SEQUENCE [LARGE SCALE GENOMIC DNA]</scope>
    <source>
        <strain evidence="14">SURF_26</strain>
    </source>
</reference>
<comment type="subcellular location">
    <subcellularLocation>
        <location evidence="2">Cell membrane</location>
    </subcellularLocation>
</comment>
<dbReference type="InterPro" id="IPR036097">
    <property type="entry name" value="HisK_dim/P_sf"/>
</dbReference>
<keyword evidence="11" id="KW-0472">Membrane</keyword>
<keyword evidence="7" id="KW-0547">Nucleotide-binding</keyword>
<evidence type="ECO:0000256" key="7">
    <source>
        <dbReference type="ARBA" id="ARBA00022741"/>
    </source>
</evidence>
<feature type="domain" description="HAMP" evidence="13">
    <location>
        <begin position="24"/>
        <end position="71"/>
    </location>
</feature>
<dbReference type="Gene3D" id="1.10.287.130">
    <property type="match status" value="1"/>
</dbReference>
<evidence type="ECO:0000256" key="11">
    <source>
        <dbReference type="ARBA" id="ARBA00023136"/>
    </source>
</evidence>
<evidence type="ECO:0000256" key="5">
    <source>
        <dbReference type="ARBA" id="ARBA00022553"/>
    </source>
</evidence>
<evidence type="ECO:0000256" key="8">
    <source>
        <dbReference type="ARBA" id="ARBA00022777"/>
    </source>
</evidence>
<dbReference type="PANTHER" id="PTHR43711">
    <property type="entry name" value="TWO-COMPONENT HISTIDINE KINASE"/>
    <property type="match status" value="1"/>
</dbReference>
<gene>
    <name evidence="14" type="ORF">C4541_12430</name>
</gene>
<dbReference type="FunFam" id="3.30.565.10:FF:000023">
    <property type="entry name" value="PAS domain-containing sensor histidine kinase"/>
    <property type="match status" value="1"/>
</dbReference>
<dbReference type="CDD" id="cd06225">
    <property type="entry name" value="HAMP"/>
    <property type="match status" value="1"/>
</dbReference>
<keyword evidence="4" id="KW-1003">Cell membrane</keyword>
<feature type="domain" description="Histidine kinase" evidence="12">
    <location>
        <begin position="251"/>
        <end position="470"/>
    </location>
</feature>
<dbReference type="EMBL" id="QZJZ01000096">
    <property type="protein sequence ID" value="RJP56368.1"/>
    <property type="molecule type" value="Genomic_DNA"/>
</dbReference>
<evidence type="ECO:0000256" key="2">
    <source>
        <dbReference type="ARBA" id="ARBA00004236"/>
    </source>
</evidence>
<evidence type="ECO:0000256" key="10">
    <source>
        <dbReference type="ARBA" id="ARBA00023012"/>
    </source>
</evidence>
<accession>A0A3A4R241</accession>
<dbReference type="InterPro" id="IPR003661">
    <property type="entry name" value="HisK_dim/P_dom"/>
</dbReference>
<evidence type="ECO:0000256" key="4">
    <source>
        <dbReference type="ARBA" id="ARBA00022475"/>
    </source>
</evidence>
<name>A0A3A4R241_9BACT</name>
<dbReference type="InterPro" id="IPR036890">
    <property type="entry name" value="HATPase_C_sf"/>
</dbReference>
<dbReference type="Gene3D" id="3.30.450.40">
    <property type="match status" value="1"/>
</dbReference>
<dbReference type="SMART" id="SM00387">
    <property type="entry name" value="HATPase_c"/>
    <property type="match status" value="1"/>
</dbReference>
<evidence type="ECO:0000259" key="12">
    <source>
        <dbReference type="PROSITE" id="PS50109"/>
    </source>
</evidence>
<dbReference type="CDD" id="cd00082">
    <property type="entry name" value="HisKA"/>
    <property type="match status" value="1"/>
</dbReference>
<dbReference type="InterPro" id="IPR050736">
    <property type="entry name" value="Sensor_HK_Regulatory"/>
</dbReference>